<feature type="region of interest" description="Disordered" evidence="1">
    <location>
        <begin position="36"/>
        <end position="65"/>
    </location>
</feature>
<evidence type="ECO:0000313" key="2">
    <source>
        <dbReference type="EMBL" id="TCT16708.1"/>
    </source>
</evidence>
<evidence type="ECO:0000313" key="3">
    <source>
        <dbReference type="Proteomes" id="UP000294902"/>
    </source>
</evidence>
<dbReference type="EMBL" id="SMAL01000001">
    <property type="protein sequence ID" value="TCT16708.1"/>
    <property type="molecule type" value="Genomic_DNA"/>
</dbReference>
<evidence type="ECO:0000256" key="1">
    <source>
        <dbReference type="SAM" id="MobiDB-lite"/>
    </source>
</evidence>
<keyword evidence="3" id="KW-1185">Reference proteome</keyword>
<proteinExistence type="predicted"/>
<dbReference type="Pfam" id="PF13031">
    <property type="entry name" value="DUF3892"/>
    <property type="match status" value="1"/>
</dbReference>
<protein>
    <submittedName>
        <fullName evidence="2">Uncharacterized protein</fullName>
    </submittedName>
</protein>
<comment type="caution">
    <text evidence="2">The sequence shown here is derived from an EMBL/GenBank/DDBJ whole genome shotgun (WGS) entry which is preliminary data.</text>
</comment>
<dbReference type="Proteomes" id="UP000294902">
    <property type="component" value="Unassembled WGS sequence"/>
</dbReference>
<name>A0A4R3MR98_9FIRM</name>
<accession>A0A4R3MR98</accession>
<sequence length="65" mass="7437">MTTPNNEKNEKVDNLVTLDSGERVTLDEAINSVQNGYLDKTNTGSGKYEREYLRDEEKQSEKGRK</sequence>
<feature type="compositionally biased region" description="Basic and acidic residues" evidence="1">
    <location>
        <begin position="47"/>
        <end position="65"/>
    </location>
</feature>
<dbReference type="InterPro" id="IPR024997">
    <property type="entry name" value="DUF3892"/>
</dbReference>
<gene>
    <name evidence="2" type="ORF">EDC18_1013</name>
</gene>
<reference evidence="2 3" key="1">
    <citation type="submission" date="2019-03" db="EMBL/GenBank/DDBJ databases">
        <title>Genomic Encyclopedia of Type Strains, Phase IV (KMG-IV): sequencing the most valuable type-strain genomes for metagenomic binning, comparative biology and taxonomic classification.</title>
        <authorList>
            <person name="Goeker M."/>
        </authorList>
    </citation>
    <scope>NUCLEOTIDE SEQUENCE [LARGE SCALE GENOMIC DNA]</scope>
    <source>
        <strain evidence="2 3">DSM 24629</strain>
    </source>
</reference>
<feature type="compositionally biased region" description="Polar residues" evidence="1">
    <location>
        <begin position="36"/>
        <end position="45"/>
    </location>
</feature>
<organism evidence="2 3">
    <name type="scientific">Natranaerovirga pectinivora</name>
    <dbReference type="NCBI Taxonomy" id="682400"/>
    <lineage>
        <taxon>Bacteria</taxon>
        <taxon>Bacillati</taxon>
        <taxon>Bacillota</taxon>
        <taxon>Clostridia</taxon>
        <taxon>Lachnospirales</taxon>
        <taxon>Natranaerovirgaceae</taxon>
        <taxon>Natranaerovirga</taxon>
    </lineage>
</organism>
<dbReference type="AlphaFoldDB" id="A0A4R3MR98"/>